<gene>
    <name evidence="5" type="ORF">PENANT_c136G09951</name>
</gene>
<organism evidence="5 6">
    <name type="scientific">Penicillium antarcticum</name>
    <dbReference type="NCBI Taxonomy" id="416450"/>
    <lineage>
        <taxon>Eukaryota</taxon>
        <taxon>Fungi</taxon>
        <taxon>Dikarya</taxon>
        <taxon>Ascomycota</taxon>
        <taxon>Pezizomycotina</taxon>
        <taxon>Eurotiomycetes</taxon>
        <taxon>Eurotiomycetidae</taxon>
        <taxon>Eurotiales</taxon>
        <taxon>Aspergillaceae</taxon>
        <taxon>Penicillium</taxon>
    </lineage>
</organism>
<evidence type="ECO:0008006" key="7">
    <source>
        <dbReference type="Google" id="ProtNLM"/>
    </source>
</evidence>
<dbReference type="InterPro" id="IPR039261">
    <property type="entry name" value="FNR_nucleotide-bd"/>
</dbReference>
<feature type="transmembrane region" description="Helical" evidence="3">
    <location>
        <begin position="40"/>
        <end position="60"/>
    </location>
</feature>
<evidence type="ECO:0000313" key="6">
    <source>
        <dbReference type="Proteomes" id="UP000191672"/>
    </source>
</evidence>
<evidence type="ECO:0000256" key="1">
    <source>
        <dbReference type="ARBA" id="ARBA00022448"/>
    </source>
</evidence>
<reference evidence="6" key="1">
    <citation type="journal article" date="2017" name="Nat. Microbiol.">
        <title>Global analysis of biosynthetic gene clusters reveals vast potential of secondary metabolite production in Penicillium species.</title>
        <authorList>
            <person name="Nielsen J.C."/>
            <person name="Grijseels S."/>
            <person name="Prigent S."/>
            <person name="Ji B."/>
            <person name="Dainat J."/>
            <person name="Nielsen K.F."/>
            <person name="Frisvad J.C."/>
            <person name="Workman M."/>
            <person name="Nielsen J."/>
        </authorList>
    </citation>
    <scope>NUCLEOTIDE SEQUENCE [LARGE SCALE GENOMIC DNA]</scope>
    <source>
        <strain evidence="6">IBT 31811</strain>
    </source>
</reference>
<accession>A0A1V6PI88</accession>
<protein>
    <recommendedName>
        <fullName evidence="7">FAD-binding FR-type domain-containing protein</fullName>
    </recommendedName>
</protein>
<sequence>MLSWLQFSVIAVLVSANIVAVSLSAHSFAEVQKRAGSLAVIHLLTLCSGFTFGLPADICNIDRQTLAWLHRWFGRICVLHCLLHGSVIVSVARKSAFTSASYVVPLVATFSLLLIIPLTHATILRRHLQLALKFHYMLAALAMITLIYHLVDRVSVYRWVLLGGVCLWLALSGAVFIKTMWSQRLWRSARHYAVARSCNGLLWLDISVPAHWEIRPGQYVQLWLPRSKMPSFVQLPLFYVVYWENTKLNESSIRGRDSSGKVQTVRTLHLVTRPRPGLTARLAQDIYFAQYKLKPPQSSISFPVHVLGPFGRPDRFDEYGTVLFVVEDIGLFRALSYIRQLVLGSRERKNKIRKLEVLWQVDQDERSNLVCAGPFIRDAVVNTVRPRTSEDLRLFSLSLEPSFEWLNKLSTQAPECSGQRRAHDGHRDLSDCASVLSGSTLTPESPRSEDEKRHNPKFTGDDAEYNERSDFASVLSGGTLTPESNDERWRKQRIAEGAPTGLRYTKGSKKSTGERYAV</sequence>
<dbReference type="GO" id="GO:0015677">
    <property type="term" value="P:copper ion import"/>
    <property type="evidence" value="ECO:0007669"/>
    <property type="project" value="TreeGrafter"/>
</dbReference>
<dbReference type="GO" id="GO:0005886">
    <property type="term" value="C:plasma membrane"/>
    <property type="evidence" value="ECO:0007669"/>
    <property type="project" value="TreeGrafter"/>
</dbReference>
<feature type="compositionally biased region" description="Basic and acidic residues" evidence="2">
    <location>
        <begin position="421"/>
        <end position="430"/>
    </location>
</feature>
<evidence type="ECO:0000256" key="4">
    <source>
        <dbReference type="SAM" id="SignalP"/>
    </source>
</evidence>
<keyword evidence="3" id="KW-0812">Transmembrane</keyword>
<dbReference type="GO" id="GO:0000293">
    <property type="term" value="F:ferric-chelate reductase activity"/>
    <property type="evidence" value="ECO:0007669"/>
    <property type="project" value="TreeGrafter"/>
</dbReference>
<dbReference type="Gene3D" id="3.40.50.80">
    <property type="entry name" value="Nucleotide-binding domain of ferredoxin-NADP reductase (FNR) module"/>
    <property type="match status" value="1"/>
</dbReference>
<proteinExistence type="predicted"/>
<keyword evidence="3" id="KW-1133">Transmembrane helix</keyword>
<evidence type="ECO:0000256" key="3">
    <source>
        <dbReference type="SAM" id="Phobius"/>
    </source>
</evidence>
<dbReference type="GO" id="GO:0006879">
    <property type="term" value="P:intracellular iron ion homeostasis"/>
    <property type="evidence" value="ECO:0007669"/>
    <property type="project" value="TreeGrafter"/>
</dbReference>
<dbReference type="Proteomes" id="UP000191672">
    <property type="component" value="Unassembled WGS sequence"/>
</dbReference>
<feature type="transmembrane region" description="Helical" evidence="3">
    <location>
        <begin position="156"/>
        <end position="177"/>
    </location>
</feature>
<dbReference type="STRING" id="416450.A0A1V6PI88"/>
<feature type="chain" id="PRO_5012031431" description="FAD-binding FR-type domain-containing protein" evidence="4">
    <location>
        <begin position="17"/>
        <end position="518"/>
    </location>
</feature>
<dbReference type="GO" id="GO:0006826">
    <property type="term" value="P:iron ion transport"/>
    <property type="evidence" value="ECO:0007669"/>
    <property type="project" value="TreeGrafter"/>
</dbReference>
<feature type="transmembrane region" description="Helical" evidence="3">
    <location>
        <begin position="99"/>
        <end position="118"/>
    </location>
</feature>
<dbReference type="EMBL" id="MDYN01000136">
    <property type="protein sequence ID" value="OQD76226.1"/>
    <property type="molecule type" value="Genomic_DNA"/>
</dbReference>
<keyword evidence="1" id="KW-0813">Transport</keyword>
<keyword evidence="3" id="KW-0472">Membrane</keyword>
<feature type="signal peptide" evidence="4">
    <location>
        <begin position="1"/>
        <end position="16"/>
    </location>
</feature>
<evidence type="ECO:0000313" key="5">
    <source>
        <dbReference type="EMBL" id="OQD76226.1"/>
    </source>
</evidence>
<feature type="transmembrane region" description="Helical" evidence="3">
    <location>
        <begin position="130"/>
        <end position="150"/>
    </location>
</feature>
<feature type="compositionally biased region" description="Polar residues" evidence="2">
    <location>
        <begin position="436"/>
        <end position="445"/>
    </location>
</feature>
<dbReference type="InterPro" id="IPR051410">
    <property type="entry name" value="Ferric/Cupric_Reductase"/>
</dbReference>
<keyword evidence="6" id="KW-1185">Reference proteome</keyword>
<evidence type="ECO:0000256" key="2">
    <source>
        <dbReference type="SAM" id="MobiDB-lite"/>
    </source>
</evidence>
<comment type="caution">
    <text evidence="5">The sequence shown here is derived from an EMBL/GenBank/DDBJ whole genome shotgun (WGS) entry which is preliminary data.</text>
</comment>
<dbReference type="PANTHER" id="PTHR32361:SF26">
    <property type="entry name" value="FAD-BINDING 8 DOMAIN-CONTAINING PROTEIN-RELATED"/>
    <property type="match status" value="1"/>
</dbReference>
<dbReference type="AlphaFoldDB" id="A0A1V6PI88"/>
<keyword evidence="4" id="KW-0732">Signal</keyword>
<name>A0A1V6PI88_9EURO</name>
<feature type="region of interest" description="Disordered" evidence="2">
    <location>
        <begin position="415"/>
        <end position="518"/>
    </location>
</feature>
<dbReference type="PANTHER" id="PTHR32361">
    <property type="entry name" value="FERRIC/CUPRIC REDUCTASE TRANSMEMBRANE COMPONENT"/>
    <property type="match status" value="1"/>
</dbReference>